<evidence type="ECO:0000256" key="1">
    <source>
        <dbReference type="ARBA" id="ARBA00022837"/>
    </source>
</evidence>
<feature type="signal peptide" evidence="2">
    <location>
        <begin position="1"/>
        <end position="17"/>
    </location>
</feature>
<dbReference type="AlphaFoldDB" id="A0AA39LSU4"/>
<dbReference type="SMART" id="SM00054">
    <property type="entry name" value="EFh"/>
    <property type="match status" value="4"/>
</dbReference>
<evidence type="ECO:0000313" key="4">
    <source>
        <dbReference type="EMBL" id="KAK0408871.1"/>
    </source>
</evidence>
<dbReference type="EMBL" id="JAUCMV010000003">
    <property type="protein sequence ID" value="KAK0408871.1"/>
    <property type="molecule type" value="Genomic_DNA"/>
</dbReference>
<sequence length="183" mass="20915">MLRTGIIASLFVAFAMAQSQTLQVESADAAFKRMDADSDGLINVEDYFHRDPWYTEYTKKTFTEMDVNADGKVSIIEYKAYHSMIEEAMKKETERAAFNWANTTISNFDKNENDMIDLDELDTFMRSSLNQSSDDLEELIKPYDGDLNKKLDLVELTMFLANIPYDKLKPCNGVPIIAPQLSH</sequence>
<dbReference type="Proteomes" id="UP001175271">
    <property type="component" value="Unassembled WGS sequence"/>
</dbReference>
<keyword evidence="1" id="KW-0106">Calcium</keyword>
<comment type="caution">
    <text evidence="4">The sequence shown here is derived from an EMBL/GenBank/DDBJ whole genome shotgun (WGS) entry which is preliminary data.</text>
</comment>
<organism evidence="4 5">
    <name type="scientific">Steinernema hermaphroditum</name>
    <dbReference type="NCBI Taxonomy" id="289476"/>
    <lineage>
        <taxon>Eukaryota</taxon>
        <taxon>Metazoa</taxon>
        <taxon>Ecdysozoa</taxon>
        <taxon>Nematoda</taxon>
        <taxon>Chromadorea</taxon>
        <taxon>Rhabditida</taxon>
        <taxon>Tylenchina</taxon>
        <taxon>Panagrolaimomorpha</taxon>
        <taxon>Strongyloidoidea</taxon>
        <taxon>Steinernematidae</taxon>
        <taxon>Steinernema</taxon>
    </lineage>
</organism>
<dbReference type="Gene3D" id="1.10.238.10">
    <property type="entry name" value="EF-hand"/>
    <property type="match status" value="2"/>
</dbReference>
<keyword evidence="5" id="KW-1185">Reference proteome</keyword>
<reference evidence="4" key="1">
    <citation type="submission" date="2023-06" db="EMBL/GenBank/DDBJ databases">
        <title>Genomic analysis of the entomopathogenic nematode Steinernema hermaphroditum.</title>
        <authorList>
            <person name="Schwarz E.M."/>
            <person name="Heppert J.K."/>
            <person name="Baniya A."/>
            <person name="Schwartz H.T."/>
            <person name="Tan C.-H."/>
            <person name="Antoshechkin I."/>
            <person name="Sternberg P.W."/>
            <person name="Goodrich-Blair H."/>
            <person name="Dillman A.R."/>
        </authorList>
    </citation>
    <scope>NUCLEOTIDE SEQUENCE</scope>
    <source>
        <strain evidence="4">PS9179</strain>
        <tissue evidence="4">Whole animal</tissue>
    </source>
</reference>
<evidence type="ECO:0000256" key="2">
    <source>
        <dbReference type="SAM" id="SignalP"/>
    </source>
</evidence>
<feature type="chain" id="PRO_5041356086" description="EF-hand domain-containing protein" evidence="2">
    <location>
        <begin position="18"/>
        <end position="183"/>
    </location>
</feature>
<proteinExistence type="predicted"/>
<dbReference type="SUPFAM" id="SSF47473">
    <property type="entry name" value="EF-hand"/>
    <property type="match status" value="1"/>
</dbReference>
<dbReference type="PROSITE" id="PS50222">
    <property type="entry name" value="EF_HAND_2"/>
    <property type="match status" value="1"/>
</dbReference>
<evidence type="ECO:0000259" key="3">
    <source>
        <dbReference type="PROSITE" id="PS50222"/>
    </source>
</evidence>
<accession>A0AA39LSU4</accession>
<feature type="domain" description="EF-hand" evidence="3">
    <location>
        <begin position="53"/>
        <end position="88"/>
    </location>
</feature>
<dbReference type="InterPro" id="IPR018247">
    <property type="entry name" value="EF_Hand_1_Ca_BS"/>
</dbReference>
<gene>
    <name evidence="4" type="ORF">QR680_004213</name>
</gene>
<dbReference type="GO" id="GO:0005509">
    <property type="term" value="F:calcium ion binding"/>
    <property type="evidence" value="ECO:0007669"/>
    <property type="project" value="InterPro"/>
</dbReference>
<evidence type="ECO:0000313" key="5">
    <source>
        <dbReference type="Proteomes" id="UP001175271"/>
    </source>
</evidence>
<keyword evidence="2" id="KW-0732">Signal</keyword>
<dbReference type="Pfam" id="PF13202">
    <property type="entry name" value="EF-hand_5"/>
    <property type="match status" value="2"/>
</dbReference>
<dbReference type="PROSITE" id="PS00018">
    <property type="entry name" value="EF_HAND_1"/>
    <property type="match status" value="2"/>
</dbReference>
<dbReference type="InterPro" id="IPR002048">
    <property type="entry name" value="EF_hand_dom"/>
</dbReference>
<protein>
    <recommendedName>
        <fullName evidence="3">EF-hand domain-containing protein</fullName>
    </recommendedName>
</protein>
<dbReference type="InterPro" id="IPR011992">
    <property type="entry name" value="EF-hand-dom_pair"/>
</dbReference>
<name>A0AA39LSU4_9BILA</name>